<evidence type="ECO:0008006" key="4">
    <source>
        <dbReference type="Google" id="ProtNLM"/>
    </source>
</evidence>
<reference evidence="2" key="1">
    <citation type="journal article" date="2014" name="Int. J. Syst. Evol. Microbiol.">
        <title>Complete genome sequence of Corynebacterium casei LMG S-19264T (=DSM 44701T), isolated from a smear-ripened cheese.</title>
        <authorList>
            <consortium name="US DOE Joint Genome Institute (JGI-PGF)"/>
            <person name="Walter F."/>
            <person name="Albersmeier A."/>
            <person name="Kalinowski J."/>
            <person name="Ruckert C."/>
        </authorList>
    </citation>
    <scope>NUCLEOTIDE SEQUENCE</scope>
    <source>
        <strain evidence="2">KCTC 12988</strain>
    </source>
</reference>
<name>A0A918TLG5_9BACT</name>
<proteinExistence type="predicted"/>
<accession>A0A918TLG5</accession>
<evidence type="ECO:0000256" key="1">
    <source>
        <dbReference type="SAM" id="MobiDB-lite"/>
    </source>
</evidence>
<comment type="caution">
    <text evidence="2">The sequence shown here is derived from an EMBL/GenBank/DDBJ whole genome shotgun (WGS) entry which is preliminary data.</text>
</comment>
<evidence type="ECO:0000313" key="3">
    <source>
        <dbReference type="Proteomes" id="UP000644507"/>
    </source>
</evidence>
<dbReference type="Gene3D" id="2.60.120.200">
    <property type="match status" value="1"/>
</dbReference>
<dbReference type="Proteomes" id="UP000644507">
    <property type="component" value="Unassembled WGS sequence"/>
</dbReference>
<dbReference type="Pfam" id="PF13385">
    <property type="entry name" value="Laminin_G_3"/>
    <property type="match status" value="1"/>
</dbReference>
<dbReference type="SUPFAM" id="SSF49899">
    <property type="entry name" value="Concanavalin A-like lectins/glucanases"/>
    <property type="match status" value="1"/>
</dbReference>
<dbReference type="InterPro" id="IPR013320">
    <property type="entry name" value="ConA-like_dom_sf"/>
</dbReference>
<keyword evidence="3" id="KW-1185">Reference proteome</keyword>
<sequence length="215" mass="22931">MARRDDSNGVSYAGGAADVPSTNELANAHPVNDGNWHHVVAVTTAGVSQSLWVDGVLVETRTDNLPSLTDSPHPLLIGGNPDTAADLAGAFRTWNGNIDDAAVWKRALSVNEVATLFYNGNSLEYLIANDVTPIDPPVIADVEITATDFDELGGFNVEVSGLAPNDSYQMRRSLLLDGTDWIDVGDVFSGGATHTFVDTEPVAKAFYQIFEVTPN</sequence>
<evidence type="ECO:0000313" key="2">
    <source>
        <dbReference type="EMBL" id="GHC50286.1"/>
    </source>
</evidence>
<gene>
    <name evidence="2" type="ORF">GCM10007100_15470</name>
</gene>
<feature type="region of interest" description="Disordered" evidence="1">
    <location>
        <begin position="1"/>
        <end position="30"/>
    </location>
</feature>
<organism evidence="2 3">
    <name type="scientific">Roseibacillus persicicus</name>
    <dbReference type="NCBI Taxonomy" id="454148"/>
    <lineage>
        <taxon>Bacteria</taxon>
        <taxon>Pseudomonadati</taxon>
        <taxon>Verrucomicrobiota</taxon>
        <taxon>Verrucomicrobiia</taxon>
        <taxon>Verrucomicrobiales</taxon>
        <taxon>Verrucomicrobiaceae</taxon>
        <taxon>Roseibacillus</taxon>
    </lineage>
</organism>
<dbReference type="RefSeq" id="WP_189569272.1">
    <property type="nucleotide sequence ID" value="NZ_BMXI01000005.1"/>
</dbReference>
<dbReference type="AlphaFoldDB" id="A0A918TLG5"/>
<protein>
    <recommendedName>
        <fullName evidence="4">LamG-like jellyroll fold domain-containing protein</fullName>
    </recommendedName>
</protein>
<dbReference type="EMBL" id="BMXI01000005">
    <property type="protein sequence ID" value="GHC50286.1"/>
    <property type="molecule type" value="Genomic_DNA"/>
</dbReference>
<reference evidence="2" key="2">
    <citation type="submission" date="2020-09" db="EMBL/GenBank/DDBJ databases">
        <authorList>
            <person name="Sun Q."/>
            <person name="Kim S."/>
        </authorList>
    </citation>
    <scope>NUCLEOTIDE SEQUENCE</scope>
    <source>
        <strain evidence="2">KCTC 12988</strain>
    </source>
</reference>